<organism evidence="8 9">
    <name type="scientific">Phytophthora oleae</name>
    <dbReference type="NCBI Taxonomy" id="2107226"/>
    <lineage>
        <taxon>Eukaryota</taxon>
        <taxon>Sar</taxon>
        <taxon>Stramenopiles</taxon>
        <taxon>Oomycota</taxon>
        <taxon>Peronosporomycetes</taxon>
        <taxon>Peronosporales</taxon>
        <taxon>Peronosporaceae</taxon>
        <taxon>Phytophthora</taxon>
    </lineage>
</organism>
<dbReference type="GO" id="GO:0005882">
    <property type="term" value="C:intermediate filament"/>
    <property type="evidence" value="ECO:0007669"/>
    <property type="project" value="UniProtKB-KW"/>
</dbReference>
<comment type="caution">
    <text evidence="8">The sequence shown here is derived from an EMBL/GenBank/DDBJ whole genome shotgun (WGS) entry which is preliminary data.</text>
</comment>
<comment type="subcellular location">
    <subcellularLocation>
        <location evidence="1">Nucleus</location>
    </subcellularLocation>
</comment>
<dbReference type="PROSITE" id="PS51841">
    <property type="entry name" value="LTD"/>
    <property type="match status" value="1"/>
</dbReference>
<dbReference type="InterPro" id="IPR001322">
    <property type="entry name" value="Lamin_tail_dom"/>
</dbReference>
<keyword evidence="3 5" id="KW-0175">Coiled coil</keyword>
<feature type="region of interest" description="Disordered" evidence="6">
    <location>
        <begin position="338"/>
        <end position="367"/>
    </location>
</feature>
<dbReference type="Pfam" id="PF00932">
    <property type="entry name" value="LTD"/>
    <property type="match status" value="1"/>
</dbReference>
<feature type="coiled-coil region" evidence="5">
    <location>
        <begin position="33"/>
        <end position="183"/>
    </location>
</feature>
<protein>
    <recommendedName>
        <fullName evidence="7">LTD domain-containing protein</fullName>
    </recommendedName>
</protein>
<keyword evidence="4" id="KW-0539">Nucleus</keyword>
<reference evidence="8 9" key="1">
    <citation type="submission" date="2024-09" db="EMBL/GenBank/DDBJ databases">
        <title>Genome sequencing and assembly of Phytophthora oleae, isolate VK10A, causative agent of rot of olive drupes.</title>
        <authorList>
            <person name="Conti Taguali S."/>
            <person name="Riolo M."/>
            <person name="La Spada F."/>
            <person name="Cacciola S.O."/>
            <person name="Dionisio G."/>
        </authorList>
    </citation>
    <scope>NUCLEOTIDE SEQUENCE [LARGE SCALE GENOMIC DNA]</scope>
    <source>
        <strain evidence="8 9">VK10A</strain>
    </source>
</reference>
<dbReference type="Pfam" id="PF00038">
    <property type="entry name" value="Filament"/>
    <property type="match status" value="1"/>
</dbReference>
<dbReference type="Proteomes" id="UP001632037">
    <property type="component" value="Unassembled WGS sequence"/>
</dbReference>
<dbReference type="EMBL" id="JBIMZQ010000049">
    <property type="protein sequence ID" value="KAL3659103.1"/>
    <property type="molecule type" value="Genomic_DNA"/>
</dbReference>
<proteinExistence type="predicted"/>
<dbReference type="GO" id="GO:0005634">
    <property type="term" value="C:nucleus"/>
    <property type="evidence" value="ECO:0007669"/>
    <property type="project" value="UniProtKB-SubCell"/>
</dbReference>
<evidence type="ECO:0000313" key="8">
    <source>
        <dbReference type="EMBL" id="KAL3659103.1"/>
    </source>
</evidence>
<evidence type="ECO:0000313" key="9">
    <source>
        <dbReference type="Proteomes" id="UP001632037"/>
    </source>
</evidence>
<dbReference type="InterPro" id="IPR036415">
    <property type="entry name" value="Lamin_tail_dom_sf"/>
</dbReference>
<evidence type="ECO:0000256" key="3">
    <source>
        <dbReference type="ARBA" id="ARBA00023054"/>
    </source>
</evidence>
<feature type="domain" description="LTD" evidence="7">
    <location>
        <begin position="371"/>
        <end position="502"/>
    </location>
</feature>
<dbReference type="SUPFAM" id="SSF64593">
    <property type="entry name" value="Intermediate filament protein, coiled coil region"/>
    <property type="match status" value="1"/>
</dbReference>
<evidence type="ECO:0000256" key="6">
    <source>
        <dbReference type="SAM" id="MobiDB-lite"/>
    </source>
</evidence>
<evidence type="ECO:0000256" key="1">
    <source>
        <dbReference type="ARBA" id="ARBA00004123"/>
    </source>
</evidence>
<keyword evidence="9" id="KW-1185">Reference proteome</keyword>
<accession>A0ABD3EXA6</accession>
<dbReference type="Gene3D" id="1.20.5.170">
    <property type="match status" value="1"/>
</dbReference>
<evidence type="ECO:0000259" key="7">
    <source>
        <dbReference type="PROSITE" id="PS51841"/>
    </source>
</evidence>
<dbReference type="PANTHER" id="PTHR45721">
    <property type="entry name" value="LAMIN DM0-RELATED"/>
    <property type="match status" value="1"/>
</dbReference>
<sequence length="517" mass="59011">MAKELSPIKSKRMEEKASLQKLNSRLEMYVLGVNELESAKHAAERELETIKQRMQQDLESVRIRLTKELEETRKKLDDEVDQNNRLQTLDQEQNQELVKLRAQLKDLGEAKVLVETLKVERDREKANAESAKQALSEHTTQLNSARRRVKELERDLRSHGAALSDATQELQELRKKCANFDLTKDSELTKLRREWAAKHLEAQAMWKKDAEDRLQTMEMEVRSHFGSISSSLESQLDDVRTELESTKKELDRTANDYEDSLKARQSLTEKVAQLERDYREVRSKSTKDRKSYEETLERFRSSKVAKEREFNELMDVKIALDAEIMKYRRILDREESRVAITTPNTKGRKRKSENTNGTSSKKAKRMASVTETVTTSATASSAVQIASLDLEKDRIVIQNTSNEPVSLGGWAVRGQMDQTFRFPKTYVMRPRSTLTVLSSKRNKSAKHESKKGEAAFLATQFSLNPNGDIVFLVTADDIPVSMMSEGLSEEEVRAIEADIGVDLMDDEAPPSGNCGMM</sequence>
<evidence type="ECO:0000256" key="2">
    <source>
        <dbReference type="ARBA" id="ARBA00022754"/>
    </source>
</evidence>
<evidence type="ECO:0000256" key="4">
    <source>
        <dbReference type="ARBA" id="ARBA00023242"/>
    </source>
</evidence>
<keyword evidence="2" id="KW-0403">Intermediate filament</keyword>
<name>A0ABD3EXA6_9STRA</name>
<dbReference type="SUPFAM" id="SSF74853">
    <property type="entry name" value="Lamin A/C globular tail domain"/>
    <property type="match status" value="1"/>
</dbReference>
<dbReference type="PANTHER" id="PTHR45721:SF11">
    <property type="entry name" value="LAMIN DM0-RELATED"/>
    <property type="match status" value="1"/>
</dbReference>
<gene>
    <name evidence="8" type="ORF">V7S43_015987</name>
</gene>
<dbReference type="SMART" id="SM01391">
    <property type="entry name" value="Filament"/>
    <property type="match status" value="1"/>
</dbReference>
<dbReference type="AlphaFoldDB" id="A0ABD3EXA6"/>
<dbReference type="InterPro" id="IPR039008">
    <property type="entry name" value="IF_rod_dom"/>
</dbReference>
<evidence type="ECO:0000256" key="5">
    <source>
        <dbReference type="SAM" id="Coils"/>
    </source>
</evidence>
<dbReference type="Gene3D" id="2.60.40.1260">
    <property type="entry name" value="Lamin Tail domain"/>
    <property type="match status" value="1"/>
</dbReference>
<feature type="region of interest" description="Disordered" evidence="6">
    <location>
        <begin position="277"/>
        <end position="298"/>
    </location>
</feature>